<name>A0A0B3RFF3_9RHOB</name>
<organism evidence="1 2">
    <name type="scientific">Mameliella alba</name>
    <dbReference type="NCBI Taxonomy" id="561184"/>
    <lineage>
        <taxon>Bacteria</taxon>
        <taxon>Pseudomonadati</taxon>
        <taxon>Pseudomonadota</taxon>
        <taxon>Alphaproteobacteria</taxon>
        <taxon>Rhodobacterales</taxon>
        <taxon>Roseobacteraceae</taxon>
        <taxon>Mameliella</taxon>
    </lineage>
</organism>
<dbReference type="Proteomes" id="UP000030960">
    <property type="component" value="Unassembled WGS sequence"/>
</dbReference>
<gene>
    <name evidence="1" type="ORF">OA50_05517</name>
</gene>
<protein>
    <submittedName>
        <fullName evidence="1">Uncharacterized protein</fullName>
    </submittedName>
</protein>
<reference evidence="1 2" key="1">
    <citation type="submission" date="2014-10" db="EMBL/GenBank/DDBJ databases">
        <title>Genome sequence of Ponticoccus sp. strain UMTAT08 isolated from clonal culture of toxic dinoflagellate Alexandrium tamiyavanichii.</title>
        <authorList>
            <person name="Gan H.Y."/>
            <person name="Muhd D.-D."/>
            <person name="Mohd Noor M.E."/>
            <person name="Yeong Y.S."/>
            <person name="Usup G."/>
        </authorList>
    </citation>
    <scope>NUCLEOTIDE SEQUENCE [LARGE SCALE GENOMIC DNA]</scope>
    <source>
        <strain evidence="1 2">UMTAT08</strain>
    </source>
</reference>
<sequence length="82" mass="9013">MTHETKTEDDLCRQCDRTGNTQPGTAIGRDHHHDDGGYAVPCTVCGKAALRTDWETIDGGSVNFHWREVCAHCGHVSESLFA</sequence>
<dbReference type="EMBL" id="JSUQ01000035">
    <property type="protein sequence ID" value="KHQ49940.1"/>
    <property type="molecule type" value="Genomic_DNA"/>
</dbReference>
<evidence type="ECO:0000313" key="2">
    <source>
        <dbReference type="Proteomes" id="UP000030960"/>
    </source>
</evidence>
<dbReference type="OrthoDB" id="7861881at2"/>
<dbReference type="RefSeq" id="WP_043146859.1">
    <property type="nucleotide sequence ID" value="NZ_JSUQ01000035.1"/>
</dbReference>
<accession>A0A0B3RFF3</accession>
<comment type="caution">
    <text evidence="1">The sequence shown here is derived from an EMBL/GenBank/DDBJ whole genome shotgun (WGS) entry which is preliminary data.</text>
</comment>
<keyword evidence="2" id="KW-1185">Reference proteome</keyword>
<proteinExistence type="predicted"/>
<dbReference type="AlphaFoldDB" id="A0A0B3RFF3"/>
<evidence type="ECO:0000313" key="1">
    <source>
        <dbReference type="EMBL" id="KHQ49940.1"/>
    </source>
</evidence>